<dbReference type="GO" id="GO:0006281">
    <property type="term" value="P:DNA repair"/>
    <property type="evidence" value="ECO:0007669"/>
    <property type="project" value="UniProtKB-ARBA"/>
</dbReference>
<reference evidence="9" key="1">
    <citation type="submission" date="2021-02" db="EMBL/GenBank/DDBJ databases">
        <authorList>
            <person name="Nowell W R."/>
        </authorList>
    </citation>
    <scope>NUCLEOTIDE SEQUENCE</scope>
</reference>
<evidence type="ECO:0000313" key="11">
    <source>
        <dbReference type="EMBL" id="CAF3790186.1"/>
    </source>
</evidence>
<dbReference type="Pfam" id="PF25025">
    <property type="entry name" value="EF-Ts_N"/>
    <property type="match status" value="1"/>
</dbReference>
<keyword evidence="2 4" id="KW-0251">Elongation factor</keyword>
<feature type="domain" description="Putative restriction endonuclease" evidence="7">
    <location>
        <begin position="264"/>
        <end position="419"/>
    </location>
</feature>
<evidence type="ECO:0000256" key="5">
    <source>
        <dbReference type="SAM" id="MobiDB-lite"/>
    </source>
</evidence>
<dbReference type="Gene3D" id="1.10.8.10">
    <property type="entry name" value="DNA helicase RuvA subunit, C-terminal domain"/>
    <property type="match status" value="1"/>
</dbReference>
<comment type="similarity">
    <text evidence="1 4">Belongs to the EF-Ts family.</text>
</comment>
<comment type="subcellular location">
    <subcellularLocation>
        <location evidence="4">Mitochondrion</location>
    </subcellularLocation>
</comment>
<name>A0A814I692_9BILA</name>
<gene>
    <name evidence="9" type="ORF">GPM918_LOCUS14661</name>
    <name evidence="8" type="ORF">OVA965_LOCUS7084</name>
    <name evidence="11" type="ORF">SRO942_LOCUS14661</name>
    <name evidence="10" type="ORF">TMI583_LOCUS7080</name>
</gene>
<dbReference type="InterPro" id="IPR014039">
    <property type="entry name" value="Transl_elong_EFTs/EF1B_dimer"/>
</dbReference>
<keyword evidence="3 4" id="KW-0648">Protein biosynthesis</keyword>
<feature type="region of interest" description="Disordered" evidence="5">
    <location>
        <begin position="217"/>
        <end position="238"/>
    </location>
</feature>
<evidence type="ECO:0000313" key="9">
    <source>
        <dbReference type="EMBL" id="CAF1018687.1"/>
    </source>
</evidence>
<dbReference type="Proteomes" id="UP000682733">
    <property type="component" value="Unassembled WGS sequence"/>
</dbReference>
<dbReference type="Proteomes" id="UP000681722">
    <property type="component" value="Unassembled WGS sequence"/>
</dbReference>
<evidence type="ECO:0000259" key="7">
    <source>
        <dbReference type="Pfam" id="PF05685"/>
    </source>
</evidence>
<dbReference type="GO" id="GO:0005739">
    <property type="term" value="C:mitochondrion"/>
    <property type="evidence" value="ECO:0007669"/>
    <property type="project" value="UniProtKB-SubCell"/>
</dbReference>
<dbReference type="Proteomes" id="UP000677228">
    <property type="component" value="Unassembled WGS sequence"/>
</dbReference>
<dbReference type="CDD" id="cd06260">
    <property type="entry name" value="DUF820-like"/>
    <property type="match status" value="1"/>
</dbReference>
<dbReference type="CDD" id="cd14275">
    <property type="entry name" value="UBA_EF-Ts"/>
    <property type="match status" value="1"/>
</dbReference>
<dbReference type="PANTHER" id="PTHR11741:SF0">
    <property type="entry name" value="ELONGATION FACTOR TS, MITOCHONDRIAL"/>
    <property type="match status" value="1"/>
</dbReference>
<comment type="caution">
    <text evidence="9">The sequence shown here is derived from an EMBL/GenBank/DDBJ whole genome shotgun (WGS) entry which is preliminary data.</text>
</comment>
<sequence length="445" mass="51206">MIIWRRFIHTSIPHFTQTAQATQSPLSILRRKTGYSLIHCRKALEQFNNNVEEAELWLHQRAQQEGWSKATKLQTRTATQGLIGMIMKSNQAGAMVEVNCETDFVAKNEKFQQLVGQVATSLLMNNENINDKIFFDKESLSTIPTFDDKSKTLADLAALFVGSVGENVVLRRGVILPIKNNQFLASYCHGQLGESLQSCRVGKYGALVSYSSATAVETTSKQEQQQEDDENEGSSIPHTMIRPYPLRTIFTNNQQQQKTIELSSYLDAEENTEIRHEFLNGNVYALPTADNIQDILLKNIRVYLEKQFSDYHVLPSYIRIQTPDPTFIYYPSLCLTKQSLKQDQHITREPLLIIEIITPSTERLILYEKSLNYQRIPSLQEIVYIWPNLKISHVDRRSNDQQWKREYYSLNDTVELKSLNGHIVLADIFNSVVSTVFVYWKSRKN</sequence>
<dbReference type="PANTHER" id="PTHR11741">
    <property type="entry name" value="ELONGATION FACTOR TS"/>
    <property type="match status" value="1"/>
</dbReference>
<comment type="function">
    <text evidence="4">Associates with the EF-Tu.GDP complex and induces the exchange of GDP to GTP. It remains bound to the aminoacyl-tRNA.EF-Tu.GTP complex up to the GTP hydrolysis stage on the ribosome.</text>
</comment>
<dbReference type="GO" id="GO:0070125">
    <property type="term" value="P:mitochondrial translational elongation"/>
    <property type="evidence" value="ECO:0007669"/>
    <property type="project" value="TreeGrafter"/>
</dbReference>
<dbReference type="Pfam" id="PF05685">
    <property type="entry name" value="Uma2"/>
    <property type="match status" value="1"/>
</dbReference>
<dbReference type="OrthoDB" id="277235at2759"/>
<dbReference type="SUPFAM" id="SSF52980">
    <property type="entry name" value="Restriction endonuclease-like"/>
    <property type="match status" value="1"/>
</dbReference>
<dbReference type="SUPFAM" id="SSF46934">
    <property type="entry name" value="UBA-like"/>
    <property type="match status" value="1"/>
</dbReference>
<dbReference type="GO" id="GO:0003746">
    <property type="term" value="F:translation elongation factor activity"/>
    <property type="evidence" value="ECO:0007669"/>
    <property type="project" value="UniProtKB-UniRule"/>
</dbReference>
<dbReference type="InterPro" id="IPR036402">
    <property type="entry name" value="EF-Ts_dimer_sf"/>
</dbReference>
<protein>
    <recommendedName>
        <fullName evidence="4">Elongation factor Ts, mitochondrial</fullName>
        <shortName evidence="4">EF-Ts</shortName>
        <shortName evidence="4">EF-TsMt</shortName>
    </recommendedName>
</protein>
<dbReference type="InterPro" id="IPR012296">
    <property type="entry name" value="Nuclease_put_TT1808"/>
</dbReference>
<dbReference type="EMBL" id="CAJOBC010003566">
    <property type="protein sequence ID" value="CAF3790186.1"/>
    <property type="molecule type" value="Genomic_DNA"/>
</dbReference>
<evidence type="ECO:0000259" key="6">
    <source>
        <dbReference type="Pfam" id="PF00889"/>
    </source>
</evidence>
<dbReference type="InterPro" id="IPR001816">
    <property type="entry name" value="Transl_elong_EFTs/EF1B"/>
</dbReference>
<evidence type="ECO:0000256" key="1">
    <source>
        <dbReference type="ARBA" id="ARBA00005532"/>
    </source>
</evidence>
<feature type="domain" description="Translation elongation factor EFTs/EF1B dimerisation" evidence="6">
    <location>
        <begin position="93"/>
        <end position="216"/>
    </location>
</feature>
<dbReference type="Gene3D" id="3.30.479.20">
    <property type="entry name" value="Elongation factor Ts, dimerisation domain"/>
    <property type="match status" value="1"/>
</dbReference>
<dbReference type="EMBL" id="CAJOBA010002211">
    <property type="protein sequence ID" value="CAF3635102.1"/>
    <property type="molecule type" value="Genomic_DNA"/>
</dbReference>
<dbReference type="InterPro" id="IPR009060">
    <property type="entry name" value="UBA-like_sf"/>
</dbReference>
<keyword evidence="12" id="KW-1185">Reference proteome</keyword>
<evidence type="ECO:0000313" key="12">
    <source>
        <dbReference type="Proteomes" id="UP000663829"/>
    </source>
</evidence>
<dbReference type="InterPro" id="IPR011335">
    <property type="entry name" value="Restrct_endonuc-II-like"/>
</dbReference>
<evidence type="ECO:0000256" key="2">
    <source>
        <dbReference type="ARBA" id="ARBA00022768"/>
    </source>
</evidence>
<keyword evidence="4" id="KW-0496">Mitochondrion</keyword>
<evidence type="ECO:0000256" key="3">
    <source>
        <dbReference type="ARBA" id="ARBA00022917"/>
    </source>
</evidence>
<dbReference type="EMBL" id="CAJNOQ010003566">
    <property type="protein sequence ID" value="CAF1018687.1"/>
    <property type="molecule type" value="Genomic_DNA"/>
</dbReference>
<evidence type="ECO:0000313" key="10">
    <source>
        <dbReference type="EMBL" id="CAF3635102.1"/>
    </source>
</evidence>
<dbReference type="SUPFAM" id="SSF54713">
    <property type="entry name" value="Elongation factor Ts (EF-Ts), dimerisation domain"/>
    <property type="match status" value="1"/>
</dbReference>
<dbReference type="EMBL" id="CAJNOK010002211">
    <property type="protein sequence ID" value="CAF0849841.1"/>
    <property type="molecule type" value="Genomic_DNA"/>
</dbReference>
<evidence type="ECO:0000256" key="4">
    <source>
        <dbReference type="HAMAP-Rule" id="MF_03135"/>
    </source>
</evidence>
<proteinExistence type="inferred from homology"/>
<dbReference type="InterPro" id="IPR008538">
    <property type="entry name" value="Uma2"/>
</dbReference>
<evidence type="ECO:0000313" key="8">
    <source>
        <dbReference type="EMBL" id="CAF0849841.1"/>
    </source>
</evidence>
<dbReference type="Gene3D" id="3.90.1570.10">
    <property type="entry name" value="tt1808, chain A"/>
    <property type="match status" value="1"/>
</dbReference>
<dbReference type="PROSITE" id="PS01127">
    <property type="entry name" value="EF_TS_2"/>
    <property type="match status" value="1"/>
</dbReference>
<accession>A0A814I692</accession>
<organism evidence="9 12">
    <name type="scientific">Didymodactylos carnosus</name>
    <dbReference type="NCBI Taxonomy" id="1234261"/>
    <lineage>
        <taxon>Eukaryota</taxon>
        <taxon>Metazoa</taxon>
        <taxon>Spiralia</taxon>
        <taxon>Gnathifera</taxon>
        <taxon>Rotifera</taxon>
        <taxon>Eurotatoria</taxon>
        <taxon>Bdelloidea</taxon>
        <taxon>Philodinida</taxon>
        <taxon>Philodinidae</taxon>
        <taxon>Didymodactylos</taxon>
    </lineage>
</organism>
<dbReference type="InterPro" id="IPR018101">
    <property type="entry name" value="Transl_elong_Ts_CS"/>
</dbReference>
<dbReference type="AlphaFoldDB" id="A0A814I692"/>
<dbReference type="HAMAP" id="MF_00050">
    <property type="entry name" value="EF_Ts"/>
    <property type="match status" value="1"/>
</dbReference>
<dbReference type="Proteomes" id="UP000663829">
    <property type="component" value="Unassembled WGS sequence"/>
</dbReference>
<dbReference type="Pfam" id="PF00889">
    <property type="entry name" value="EF_TS"/>
    <property type="match status" value="1"/>
</dbReference>